<accession>A0ABD3GRT4</accession>
<sequence length="164" mass="18735">MDKPSFVRLLAEVEGGLRKQNTHWRQPVPARVRLGVILNRLDSNDTYFSIGEKFGIGKTRVHDICQEERGYHSIQFQAIVDADGVFLDVFARMPGTCNDLRVLRCSMWHDHRSFGEVLARLPISTKELDKALFAPGLGFYLVETKLSLHVPEETRVFCHRGPKN</sequence>
<dbReference type="Proteomes" id="UP001633002">
    <property type="component" value="Unassembled WGS sequence"/>
</dbReference>
<dbReference type="AlphaFoldDB" id="A0ABD3GRT4"/>
<proteinExistence type="predicted"/>
<evidence type="ECO:0000313" key="1">
    <source>
        <dbReference type="EMBL" id="KAL3680810.1"/>
    </source>
</evidence>
<protein>
    <submittedName>
        <fullName evidence="1">Uncharacterized protein</fullName>
    </submittedName>
</protein>
<comment type="caution">
    <text evidence="1">The sequence shown here is derived from an EMBL/GenBank/DDBJ whole genome shotgun (WGS) entry which is preliminary data.</text>
</comment>
<reference evidence="1 2" key="1">
    <citation type="submission" date="2024-09" db="EMBL/GenBank/DDBJ databases">
        <title>Chromosome-scale assembly of Riccia sorocarpa.</title>
        <authorList>
            <person name="Paukszto L."/>
        </authorList>
    </citation>
    <scope>NUCLEOTIDE SEQUENCE [LARGE SCALE GENOMIC DNA]</scope>
    <source>
        <strain evidence="1">LP-2024</strain>
        <tissue evidence="1">Aerial parts of the thallus</tissue>
    </source>
</reference>
<keyword evidence="2" id="KW-1185">Reference proteome</keyword>
<gene>
    <name evidence="1" type="ORF">R1sor_023766</name>
</gene>
<name>A0ABD3GRT4_9MARC</name>
<dbReference type="EMBL" id="JBJQOH010000007">
    <property type="protein sequence ID" value="KAL3680810.1"/>
    <property type="molecule type" value="Genomic_DNA"/>
</dbReference>
<evidence type="ECO:0000313" key="2">
    <source>
        <dbReference type="Proteomes" id="UP001633002"/>
    </source>
</evidence>
<organism evidence="1 2">
    <name type="scientific">Riccia sorocarpa</name>
    <dbReference type="NCBI Taxonomy" id="122646"/>
    <lineage>
        <taxon>Eukaryota</taxon>
        <taxon>Viridiplantae</taxon>
        <taxon>Streptophyta</taxon>
        <taxon>Embryophyta</taxon>
        <taxon>Marchantiophyta</taxon>
        <taxon>Marchantiopsida</taxon>
        <taxon>Marchantiidae</taxon>
        <taxon>Marchantiales</taxon>
        <taxon>Ricciaceae</taxon>
        <taxon>Riccia</taxon>
    </lineage>
</organism>